<feature type="binding site" evidence="1">
    <location>
        <position position="52"/>
    </location>
    <ligand>
        <name>S-adenosyl-L-methionine</name>
        <dbReference type="ChEBI" id="CHEBI:59789"/>
    </ligand>
</feature>
<dbReference type="GO" id="GO:0003723">
    <property type="term" value="F:RNA binding"/>
    <property type="evidence" value="ECO:0007669"/>
    <property type="project" value="UniProtKB-UniRule"/>
</dbReference>
<evidence type="ECO:0000256" key="1">
    <source>
        <dbReference type="HAMAP-Rule" id="MF_00934"/>
    </source>
</evidence>
<comment type="similarity">
    <text evidence="1">Belongs to the RlmJ family.</text>
</comment>
<dbReference type="InterPro" id="IPR029063">
    <property type="entry name" value="SAM-dependent_MTases_sf"/>
</dbReference>
<dbReference type="EC" id="2.1.1.266" evidence="1"/>
<dbReference type="GO" id="GO:0036307">
    <property type="term" value="F:23S rRNA (adenine(2030)-N(6))-methyltransferase activity"/>
    <property type="evidence" value="ECO:0007669"/>
    <property type="project" value="UniProtKB-UniRule"/>
</dbReference>
<comment type="catalytic activity">
    <reaction evidence="1">
        <text>adenosine(2030) in 23S rRNA + S-adenosyl-L-methionine = N(6)-methyladenosine(2030) in 23S rRNA + S-adenosyl-L-homocysteine + H(+)</text>
        <dbReference type="Rhea" id="RHEA:43736"/>
        <dbReference type="Rhea" id="RHEA-COMP:10668"/>
        <dbReference type="Rhea" id="RHEA-COMP:10669"/>
        <dbReference type="ChEBI" id="CHEBI:15378"/>
        <dbReference type="ChEBI" id="CHEBI:57856"/>
        <dbReference type="ChEBI" id="CHEBI:59789"/>
        <dbReference type="ChEBI" id="CHEBI:74411"/>
        <dbReference type="ChEBI" id="CHEBI:74449"/>
        <dbReference type="EC" id="2.1.1.266"/>
    </reaction>
</comment>
<keyword evidence="1" id="KW-0489">Methyltransferase</keyword>
<feature type="binding site" evidence="1">
    <location>
        <position position="174"/>
    </location>
    <ligand>
        <name>S-adenosyl-L-methionine</name>
        <dbReference type="ChEBI" id="CHEBI:59789"/>
    </ligand>
</feature>
<feature type="binding site" evidence="1">
    <location>
        <position position="110"/>
    </location>
    <ligand>
        <name>S-adenosyl-L-methionine</name>
        <dbReference type="ChEBI" id="CHEBI:59789"/>
    </ligand>
</feature>
<dbReference type="AlphaFoldDB" id="A0A6S6TDL3"/>
<feature type="binding site" evidence="1">
    <location>
        <position position="29"/>
    </location>
    <ligand>
        <name>S-adenosyl-L-methionine</name>
        <dbReference type="ChEBI" id="CHEBI:59789"/>
    </ligand>
</feature>
<dbReference type="InterPro" id="IPR007473">
    <property type="entry name" value="RlmJ"/>
</dbReference>
<keyword evidence="1" id="KW-0949">S-adenosyl-L-methionine</keyword>
<feature type="binding site" evidence="1">
    <location>
        <begin position="153"/>
        <end position="154"/>
    </location>
    <ligand>
        <name>S-adenosyl-L-methionine</name>
        <dbReference type="ChEBI" id="CHEBI:59789"/>
    </ligand>
</feature>
<feature type="active site" description="Proton acceptor" evidence="1">
    <location>
        <position position="174"/>
    </location>
</feature>
<dbReference type="GO" id="GO:0005829">
    <property type="term" value="C:cytosol"/>
    <property type="evidence" value="ECO:0007669"/>
    <property type="project" value="TreeGrafter"/>
</dbReference>
<evidence type="ECO:0000313" key="2">
    <source>
        <dbReference type="EMBL" id="CAA6817454.1"/>
    </source>
</evidence>
<reference evidence="2" key="1">
    <citation type="submission" date="2020-01" db="EMBL/GenBank/DDBJ databases">
        <authorList>
            <person name="Meier V. D."/>
            <person name="Meier V D."/>
        </authorList>
    </citation>
    <scope>NUCLEOTIDE SEQUENCE</scope>
    <source>
        <strain evidence="2">HLG_WM_MAG_08</strain>
    </source>
</reference>
<dbReference type="PANTHER" id="PTHR37426">
    <property type="entry name" value="RIBOSOMAL RNA LARGE SUBUNIT METHYLTRANSFERASE J"/>
    <property type="match status" value="1"/>
</dbReference>
<sequence>MRFSPFTAPTMLSYRHAFHAGNHADVLKHVALTFMLESFKRKDKPFVYVDTHAGAGLYDLRGKQAGKTGESAWGIGRIWGQQSKWPLLETYFQTIRSHNPDDKLQYYPGSPDIAAQLLRAQDKLILSELHNNEIGLLRGNMRGDSRIGIHHRDGFEALPALMPPTPRRGLVLIDPPYEVKDDYTHVVDTVQKAYKRWATGTYVIWYPLLAKKRDHSQVMVKKLAQQCDNLLVAELEVEAQQIELGMHGSGLAIINAPWQLDEQLKLTLPRLGTVLGLTEETKWTVEWRKQS</sequence>
<protein>
    <recommendedName>
        <fullName evidence="1">Ribosomal RNA large subunit methyltransferase J</fullName>
        <ecNumber evidence="1">2.1.1.266</ecNumber>
    </recommendedName>
    <alternativeName>
        <fullName evidence="1">23S rRNA (adenine(2030)-N6)-methyltransferase</fullName>
    </alternativeName>
    <alternativeName>
        <fullName evidence="1">23S rRNA m6A2030 methyltransferase</fullName>
    </alternativeName>
</protein>
<comment type="subunit">
    <text evidence="1">Monomer.</text>
</comment>
<feature type="binding site" evidence="1">
    <location>
        <position position="128"/>
    </location>
    <ligand>
        <name>S-adenosyl-L-methionine</name>
        <dbReference type="ChEBI" id="CHEBI:59789"/>
    </ligand>
</feature>
<keyword evidence="1" id="KW-0808">Transferase</keyword>
<dbReference type="HAMAP" id="MF_00934">
    <property type="entry name" value="23SrRNA_methyltr_J"/>
    <property type="match status" value="1"/>
</dbReference>
<keyword evidence="1" id="KW-0698">rRNA processing</keyword>
<name>A0A6S6TDL3_9GAMM</name>
<gene>
    <name evidence="1" type="primary">rlmJ</name>
    <name evidence="2" type="ORF">HELGO_WM19262</name>
</gene>
<dbReference type="GO" id="GO:0070475">
    <property type="term" value="P:rRNA base methylation"/>
    <property type="evidence" value="ECO:0007669"/>
    <property type="project" value="UniProtKB-UniRule"/>
</dbReference>
<accession>A0A6S6TDL3</accession>
<feature type="site" description="Interaction with substrate rRNA" evidence="1">
    <location>
        <position position="14"/>
    </location>
</feature>
<organism evidence="2">
    <name type="scientific">uncultured Thiotrichaceae bacterium</name>
    <dbReference type="NCBI Taxonomy" id="298394"/>
    <lineage>
        <taxon>Bacteria</taxon>
        <taxon>Pseudomonadati</taxon>
        <taxon>Pseudomonadota</taxon>
        <taxon>Gammaproteobacteria</taxon>
        <taxon>Thiotrichales</taxon>
        <taxon>Thiotrichaceae</taxon>
        <taxon>environmental samples</taxon>
    </lineage>
</organism>
<dbReference type="SUPFAM" id="SSF53335">
    <property type="entry name" value="S-adenosyl-L-methionine-dependent methyltransferases"/>
    <property type="match status" value="1"/>
</dbReference>
<keyword evidence="1" id="KW-0694">RNA-binding</keyword>
<dbReference type="EMBL" id="CACVAV010000275">
    <property type="protein sequence ID" value="CAA6817454.1"/>
    <property type="molecule type" value="Genomic_DNA"/>
</dbReference>
<proteinExistence type="inferred from homology"/>
<dbReference type="Pfam" id="PF04378">
    <property type="entry name" value="RsmJ"/>
    <property type="match status" value="1"/>
</dbReference>
<dbReference type="Gene3D" id="3.40.50.150">
    <property type="entry name" value="Vaccinia Virus protein VP39"/>
    <property type="match status" value="1"/>
</dbReference>
<comment type="function">
    <text evidence="1">Specifically methylates the adenine in position 2030 of 23S rRNA.</text>
</comment>
<dbReference type="PANTHER" id="PTHR37426:SF1">
    <property type="entry name" value="RIBOSOMAL RNA LARGE SUBUNIT METHYLTRANSFERASE J"/>
    <property type="match status" value="1"/>
</dbReference>